<dbReference type="RefSeq" id="WP_182604446.1">
    <property type="nucleotide sequence ID" value="NZ_VKHT01000009.1"/>
</dbReference>
<feature type="domain" description="HTH marR-type" evidence="2">
    <location>
        <begin position="77"/>
        <end position="127"/>
    </location>
</feature>
<evidence type="ECO:0000313" key="3">
    <source>
        <dbReference type="EMBL" id="MBB0242649.1"/>
    </source>
</evidence>
<organism evidence="3 4">
    <name type="scientific">Streptomyces alkaliphilus</name>
    <dbReference type="NCBI Taxonomy" id="1472722"/>
    <lineage>
        <taxon>Bacteria</taxon>
        <taxon>Bacillati</taxon>
        <taxon>Actinomycetota</taxon>
        <taxon>Actinomycetes</taxon>
        <taxon>Kitasatosporales</taxon>
        <taxon>Streptomycetaceae</taxon>
        <taxon>Streptomyces</taxon>
    </lineage>
</organism>
<dbReference type="SUPFAM" id="SSF46785">
    <property type="entry name" value="Winged helix' DNA-binding domain"/>
    <property type="match status" value="1"/>
</dbReference>
<evidence type="ECO:0000313" key="4">
    <source>
        <dbReference type="Proteomes" id="UP000538929"/>
    </source>
</evidence>
<protein>
    <submittedName>
        <fullName evidence="3">MarR family transcriptional regulator</fullName>
    </submittedName>
</protein>
<name>A0A7W3XZK6_9ACTN</name>
<dbReference type="GO" id="GO:0003700">
    <property type="term" value="F:DNA-binding transcription factor activity"/>
    <property type="evidence" value="ECO:0007669"/>
    <property type="project" value="InterPro"/>
</dbReference>
<gene>
    <name evidence="3" type="ORF">FNQ90_00635</name>
</gene>
<evidence type="ECO:0000256" key="1">
    <source>
        <dbReference type="SAM" id="MobiDB-lite"/>
    </source>
</evidence>
<comment type="caution">
    <text evidence="3">The sequence shown here is derived from an EMBL/GenBank/DDBJ whole genome shotgun (WGS) entry which is preliminary data.</text>
</comment>
<dbReference type="Proteomes" id="UP000538929">
    <property type="component" value="Unassembled WGS sequence"/>
</dbReference>
<dbReference type="InterPro" id="IPR000835">
    <property type="entry name" value="HTH_MarR-typ"/>
</dbReference>
<dbReference type="InterPro" id="IPR036390">
    <property type="entry name" value="WH_DNA-bd_sf"/>
</dbReference>
<dbReference type="AlphaFoldDB" id="A0A7W3XZK6"/>
<proteinExistence type="predicted"/>
<accession>A0A7W3XZK6</accession>
<evidence type="ECO:0000259" key="2">
    <source>
        <dbReference type="Pfam" id="PF12802"/>
    </source>
</evidence>
<dbReference type="EMBL" id="VKHT01000009">
    <property type="protein sequence ID" value="MBB0242649.1"/>
    <property type="molecule type" value="Genomic_DNA"/>
</dbReference>
<keyword evidence="4" id="KW-1185">Reference proteome</keyword>
<feature type="region of interest" description="Disordered" evidence="1">
    <location>
        <begin position="156"/>
        <end position="180"/>
    </location>
</feature>
<dbReference type="Gene3D" id="1.10.10.10">
    <property type="entry name" value="Winged helix-like DNA-binding domain superfamily/Winged helix DNA-binding domain"/>
    <property type="match status" value="1"/>
</dbReference>
<dbReference type="Pfam" id="PF12802">
    <property type="entry name" value="MarR_2"/>
    <property type="match status" value="1"/>
</dbReference>
<dbReference type="InterPro" id="IPR036388">
    <property type="entry name" value="WH-like_DNA-bd_sf"/>
</dbReference>
<sequence>MPQLGPDRREAVDRTTGEILQLELLESDSDQSRAKPPIRYDWSPPGRHVNVGKRLMSMVWHKESGYDQNDRDVLGFFIAHAPEGTEPLRLTFKEISEILGLRRDTVSRSVGRLHLGGLLLETEKVGRIRFFRINPRAAFDGSAGAQVQATIEARHPVVPAPAPPARKAPARPAGRRRKAS</sequence>
<reference evidence="4" key="1">
    <citation type="submission" date="2019-10" db="EMBL/GenBank/DDBJ databases">
        <title>Streptomyces sp. nov., a novel actinobacterium isolated from alkaline environment.</title>
        <authorList>
            <person name="Golinska P."/>
        </authorList>
    </citation>
    <scope>NUCLEOTIDE SEQUENCE [LARGE SCALE GENOMIC DNA]</scope>
    <source>
        <strain evidence="4">DSM 42118</strain>
    </source>
</reference>